<dbReference type="OrthoDB" id="7616637at2"/>
<evidence type="ECO:0000313" key="2">
    <source>
        <dbReference type="Proteomes" id="UP000184932"/>
    </source>
</evidence>
<dbReference type="EMBL" id="FSRL01000001">
    <property type="protein sequence ID" value="SIN77945.1"/>
    <property type="molecule type" value="Genomic_DNA"/>
</dbReference>
<dbReference type="STRING" id="1217970.SAMN05444002_0326"/>
<dbReference type="Proteomes" id="UP000184932">
    <property type="component" value="Unassembled WGS sequence"/>
</dbReference>
<organism evidence="1 2">
    <name type="scientific">Vannielia litorea</name>
    <dbReference type="NCBI Taxonomy" id="1217970"/>
    <lineage>
        <taxon>Bacteria</taxon>
        <taxon>Pseudomonadati</taxon>
        <taxon>Pseudomonadota</taxon>
        <taxon>Alphaproteobacteria</taxon>
        <taxon>Rhodobacterales</taxon>
        <taxon>Paracoccaceae</taxon>
        <taxon>Vannielia</taxon>
    </lineage>
</organism>
<dbReference type="AlphaFoldDB" id="A0A1N6E4G1"/>
<proteinExistence type="predicted"/>
<gene>
    <name evidence="1" type="ORF">SAMN05444002_0326</name>
</gene>
<evidence type="ECO:0008006" key="3">
    <source>
        <dbReference type="Google" id="ProtNLM"/>
    </source>
</evidence>
<accession>A0A1N6E4G1</accession>
<protein>
    <recommendedName>
        <fullName evidence="3">ATP-grasp domain-containing protein</fullName>
    </recommendedName>
</protein>
<dbReference type="RefSeq" id="WP_074254521.1">
    <property type="nucleotide sequence ID" value="NZ_FSRL01000001.1"/>
</dbReference>
<name>A0A1N6E4G1_9RHOB</name>
<keyword evidence="2" id="KW-1185">Reference proteome</keyword>
<reference evidence="2" key="1">
    <citation type="submission" date="2016-11" db="EMBL/GenBank/DDBJ databases">
        <authorList>
            <person name="Varghese N."/>
            <person name="Submissions S."/>
        </authorList>
    </citation>
    <scope>NUCLEOTIDE SEQUENCE [LARGE SCALE GENOMIC DNA]</scope>
    <source>
        <strain evidence="2">DSM 29440</strain>
    </source>
</reference>
<evidence type="ECO:0000313" key="1">
    <source>
        <dbReference type="EMBL" id="SIN77945.1"/>
    </source>
</evidence>
<sequence>MPRLPRLVIYATGRRLNTFREIRAKAPKAGFRVKLMGYEAAARAWRLPAGSAVFTDFERMSPPWLEVAATLRARTAETGAPVLNDPARFMPRAALLKALQREGINRFGCWLPVLGERPERFPCFLRTGWAHRGVIGDLLETPDQADAALTAALAAGHALADLMFIEYAGLAREGGVFRKRAAYAVQGDVVPALTVSQRHWVAKSGEVGAASAAQYAADEAEMHAYPHAEVVRRVMALAGQDFGRVDFGLADSGIAVFELNTNPYIRFGTGHPDPERVKTQAGVELRLMERLRQLAAEGTGARAPRLTGAFGWRGRLKMSPKMP</sequence>